<dbReference type="Pfam" id="PF03481">
    <property type="entry name" value="Sua5_C"/>
    <property type="match status" value="1"/>
</dbReference>
<keyword evidence="7 13" id="KW-0819">tRNA processing</keyword>
<evidence type="ECO:0000256" key="11">
    <source>
        <dbReference type="ARBA" id="ARBA00029774"/>
    </source>
</evidence>
<sequence>MDTKIYKKEQINEAAAQLKAGQLVAFPTETVFGLGAIATNEAAVSSVFATKGRPQDNPLIVHVSSIEQVAEYVAEVPEIAAQLMKQFWPGPLTIIFPQKPGVLAPSVTPGQETVAIRMPDNPETLALIEATGIPLVGPSANKSGKPSPTAVEHVYHDFQGKIAGIVEPSEKLLAVGVESTVVLPRAGVINILRPGAITKEDLRALGYQVEEKTAEEQLKDTSVLSPGVKYTHYSPKQPVHVLITDDSQQFLQYIEALKQPVAILADESVLQALSNDSQIVATHSYGAKGDLVSATQQLYAGLRALEQTTAQVIIAQGFPDSPASHAMMNRLRKAADLTQTFL</sequence>
<keyword evidence="9 13" id="KW-0547">Nucleotide-binding</keyword>
<dbReference type="GO" id="GO:0000049">
    <property type="term" value="F:tRNA binding"/>
    <property type="evidence" value="ECO:0007669"/>
    <property type="project" value="TreeGrafter"/>
</dbReference>
<dbReference type="AlphaFoldDB" id="A0A1T4KZ06"/>
<evidence type="ECO:0000256" key="10">
    <source>
        <dbReference type="ARBA" id="ARBA00022840"/>
    </source>
</evidence>
<feature type="binding site" evidence="14">
    <location>
        <position position="57"/>
    </location>
    <ligand>
        <name>ATP</name>
        <dbReference type="ChEBI" id="CHEBI:30616"/>
    </ligand>
</feature>
<dbReference type="Gene3D" id="3.90.870.10">
    <property type="entry name" value="DHBP synthase"/>
    <property type="match status" value="1"/>
</dbReference>
<feature type="binding site" evidence="14">
    <location>
        <position position="193"/>
    </location>
    <ligand>
        <name>ATP</name>
        <dbReference type="ChEBI" id="CHEBI:30616"/>
    </ligand>
</feature>
<dbReference type="NCBIfam" id="TIGR00057">
    <property type="entry name" value="L-threonylcarbamoyladenylate synthase"/>
    <property type="match status" value="1"/>
</dbReference>
<feature type="binding site" evidence="14">
    <location>
        <position position="233"/>
    </location>
    <ligand>
        <name>ATP</name>
        <dbReference type="ChEBI" id="CHEBI:30616"/>
    </ligand>
</feature>
<proteinExistence type="inferred from homology"/>
<dbReference type="InterPro" id="IPR010923">
    <property type="entry name" value="T(6)A37_SUA5"/>
</dbReference>
<dbReference type="OrthoDB" id="9814580at2"/>
<dbReference type="STRING" id="1121925.SAMN02746011_00894"/>
<dbReference type="InterPro" id="IPR005145">
    <property type="entry name" value="Sua5_C"/>
</dbReference>
<keyword evidence="6 13" id="KW-0808">Transferase</keyword>
<feature type="binding site" evidence="14">
    <location>
        <position position="147"/>
    </location>
    <ligand>
        <name>ATP</name>
        <dbReference type="ChEBI" id="CHEBI:30616"/>
    </ligand>
</feature>
<organism evidence="16 17">
    <name type="scientific">Globicatella sulfidifaciens DSM 15739</name>
    <dbReference type="NCBI Taxonomy" id="1121925"/>
    <lineage>
        <taxon>Bacteria</taxon>
        <taxon>Bacillati</taxon>
        <taxon>Bacillota</taxon>
        <taxon>Bacilli</taxon>
        <taxon>Lactobacillales</taxon>
        <taxon>Aerococcaceae</taxon>
        <taxon>Globicatella</taxon>
    </lineage>
</organism>
<dbReference type="EMBL" id="FUWO01000006">
    <property type="protein sequence ID" value="SJZ47578.1"/>
    <property type="molecule type" value="Genomic_DNA"/>
</dbReference>
<feature type="binding site" evidence="14">
    <location>
        <position position="30"/>
    </location>
    <ligand>
        <name>L-threonine</name>
        <dbReference type="ChEBI" id="CHEBI:57926"/>
    </ligand>
</feature>
<dbReference type="Gene3D" id="3.40.50.11030">
    <property type="entry name" value="Threonylcarbamoyl-AMP synthase, C-terminal domain"/>
    <property type="match status" value="1"/>
</dbReference>
<evidence type="ECO:0000313" key="16">
    <source>
        <dbReference type="EMBL" id="SJZ47578.1"/>
    </source>
</evidence>
<evidence type="ECO:0000256" key="13">
    <source>
        <dbReference type="PIRNR" id="PIRNR004930"/>
    </source>
</evidence>
<evidence type="ECO:0000256" key="9">
    <source>
        <dbReference type="ARBA" id="ARBA00022741"/>
    </source>
</evidence>
<dbReference type="Proteomes" id="UP000189941">
    <property type="component" value="Unassembled WGS sequence"/>
</dbReference>
<keyword evidence="8 13" id="KW-0548">Nucleotidyltransferase</keyword>
<evidence type="ECO:0000256" key="7">
    <source>
        <dbReference type="ARBA" id="ARBA00022694"/>
    </source>
</evidence>
<dbReference type="GO" id="GO:0008033">
    <property type="term" value="P:tRNA processing"/>
    <property type="evidence" value="ECO:0007669"/>
    <property type="project" value="UniProtKB-KW"/>
</dbReference>
<evidence type="ECO:0000256" key="1">
    <source>
        <dbReference type="ARBA" id="ARBA00004496"/>
    </source>
</evidence>
<dbReference type="GO" id="GO:0061710">
    <property type="term" value="F:L-threonylcarbamoyladenylate synthase"/>
    <property type="evidence" value="ECO:0007669"/>
    <property type="project" value="UniProtKB-EC"/>
</dbReference>
<dbReference type="GO" id="GO:0005737">
    <property type="term" value="C:cytoplasm"/>
    <property type="evidence" value="ECO:0007669"/>
    <property type="project" value="UniProtKB-SubCell"/>
</dbReference>
<feature type="binding site" evidence="14">
    <location>
        <position position="113"/>
    </location>
    <ligand>
        <name>ATP</name>
        <dbReference type="ChEBI" id="CHEBI:30616"/>
    </ligand>
</feature>
<keyword evidence="17" id="KW-1185">Reference proteome</keyword>
<dbReference type="GO" id="GO:0003725">
    <property type="term" value="F:double-stranded RNA binding"/>
    <property type="evidence" value="ECO:0007669"/>
    <property type="project" value="UniProtKB-UniRule"/>
</dbReference>
<evidence type="ECO:0000256" key="8">
    <source>
        <dbReference type="ARBA" id="ARBA00022695"/>
    </source>
</evidence>
<keyword evidence="10 13" id="KW-0067">ATP-binding</keyword>
<comment type="subcellular location">
    <subcellularLocation>
        <location evidence="1 13">Cytoplasm</location>
    </subcellularLocation>
</comment>
<feature type="domain" description="YrdC-like" evidence="15">
    <location>
        <begin position="8"/>
        <end position="197"/>
    </location>
</feature>
<evidence type="ECO:0000256" key="6">
    <source>
        <dbReference type="ARBA" id="ARBA00022679"/>
    </source>
</evidence>
<comment type="catalytic activity">
    <reaction evidence="12 13">
        <text>L-threonine + hydrogencarbonate + ATP = L-threonylcarbamoyladenylate + diphosphate + H2O</text>
        <dbReference type="Rhea" id="RHEA:36407"/>
        <dbReference type="ChEBI" id="CHEBI:15377"/>
        <dbReference type="ChEBI" id="CHEBI:17544"/>
        <dbReference type="ChEBI" id="CHEBI:30616"/>
        <dbReference type="ChEBI" id="CHEBI:33019"/>
        <dbReference type="ChEBI" id="CHEBI:57926"/>
        <dbReference type="ChEBI" id="CHEBI:73682"/>
        <dbReference type="EC" id="2.7.7.87"/>
    </reaction>
</comment>
<feature type="binding site" evidence="14">
    <location>
        <position position="62"/>
    </location>
    <ligand>
        <name>L-threonine</name>
        <dbReference type="ChEBI" id="CHEBI:57926"/>
    </ligand>
</feature>
<evidence type="ECO:0000256" key="14">
    <source>
        <dbReference type="PIRSR" id="PIRSR004930-1"/>
    </source>
</evidence>
<dbReference type="PROSITE" id="PS51163">
    <property type="entry name" value="YRDC"/>
    <property type="match status" value="1"/>
</dbReference>
<dbReference type="PIRSF" id="PIRSF004930">
    <property type="entry name" value="Tln_factor_SUA5"/>
    <property type="match status" value="1"/>
</dbReference>
<dbReference type="PANTHER" id="PTHR17490:SF16">
    <property type="entry name" value="THREONYLCARBAMOYL-AMP SYNTHASE"/>
    <property type="match status" value="1"/>
</dbReference>
<accession>A0A1T4KZ06</accession>
<dbReference type="GO" id="GO:0006450">
    <property type="term" value="P:regulation of translational fidelity"/>
    <property type="evidence" value="ECO:0007669"/>
    <property type="project" value="TreeGrafter"/>
</dbReference>
<dbReference type="Pfam" id="PF01300">
    <property type="entry name" value="Sua5_yciO_yrdC"/>
    <property type="match status" value="1"/>
</dbReference>
<dbReference type="InterPro" id="IPR006070">
    <property type="entry name" value="Sua5-like_dom"/>
</dbReference>
<evidence type="ECO:0000259" key="15">
    <source>
        <dbReference type="PROSITE" id="PS51163"/>
    </source>
</evidence>
<feature type="binding site" evidence="14">
    <location>
        <position position="53"/>
    </location>
    <ligand>
        <name>ATP</name>
        <dbReference type="ChEBI" id="CHEBI:30616"/>
    </ligand>
</feature>
<reference evidence="17" key="1">
    <citation type="submission" date="2017-02" db="EMBL/GenBank/DDBJ databases">
        <authorList>
            <person name="Varghese N."/>
            <person name="Submissions S."/>
        </authorList>
    </citation>
    <scope>NUCLEOTIDE SEQUENCE [LARGE SCALE GENOMIC DNA]</scope>
    <source>
        <strain evidence="17">DSM 15739</strain>
    </source>
</reference>
<dbReference type="InterPro" id="IPR038385">
    <property type="entry name" value="Sua5/YwlC_C"/>
</dbReference>
<name>A0A1T4KZ06_9LACT</name>
<evidence type="ECO:0000256" key="5">
    <source>
        <dbReference type="ARBA" id="ARBA00022490"/>
    </source>
</evidence>
<evidence type="ECO:0000256" key="12">
    <source>
        <dbReference type="ARBA" id="ARBA00048366"/>
    </source>
</evidence>
<feature type="binding site" evidence="14">
    <location>
        <position position="179"/>
    </location>
    <ligand>
        <name>L-threonine</name>
        <dbReference type="ChEBI" id="CHEBI:57926"/>
    </ligand>
</feature>
<comment type="similarity">
    <text evidence="2 13">Belongs to the SUA5 family.</text>
</comment>
<feature type="binding site" evidence="14">
    <location>
        <position position="139"/>
    </location>
    <ligand>
        <name>ATP</name>
        <dbReference type="ChEBI" id="CHEBI:30616"/>
    </ligand>
</feature>
<evidence type="ECO:0000256" key="2">
    <source>
        <dbReference type="ARBA" id="ARBA00007663"/>
    </source>
</evidence>
<comment type="function">
    <text evidence="13">Required for the formation of a threonylcarbamoyl group on adenosine at position 37 (t(6)A37) in tRNAs that read codons beginning with adenine.</text>
</comment>
<evidence type="ECO:0000256" key="4">
    <source>
        <dbReference type="ARBA" id="ARBA00015492"/>
    </source>
</evidence>
<dbReference type="RefSeq" id="WP_078755684.1">
    <property type="nucleotide sequence ID" value="NZ_FUWO01000006.1"/>
</dbReference>
<dbReference type="InterPro" id="IPR017945">
    <property type="entry name" value="DHBP_synth_RibB-like_a/b_dom"/>
</dbReference>
<gene>
    <name evidence="16" type="ORF">SAMN02746011_00894</name>
</gene>
<keyword evidence="5 13" id="KW-0963">Cytoplasm</keyword>
<dbReference type="EC" id="2.7.7.87" evidence="3 13"/>
<feature type="binding site" evidence="14">
    <location>
        <position position="117"/>
    </location>
    <ligand>
        <name>L-threonine</name>
        <dbReference type="ChEBI" id="CHEBI:57926"/>
    </ligand>
</feature>
<dbReference type="GO" id="GO:0005524">
    <property type="term" value="F:ATP binding"/>
    <property type="evidence" value="ECO:0007669"/>
    <property type="project" value="UniProtKB-UniRule"/>
</dbReference>
<evidence type="ECO:0000256" key="3">
    <source>
        <dbReference type="ARBA" id="ARBA00012584"/>
    </source>
</evidence>
<dbReference type="InterPro" id="IPR050156">
    <property type="entry name" value="TC-AMP_synthase_SUA5"/>
</dbReference>
<dbReference type="PANTHER" id="PTHR17490">
    <property type="entry name" value="SUA5"/>
    <property type="match status" value="1"/>
</dbReference>
<protein>
    <recommendedName>
        <fullName evidence="4 13">Threonylcarbamoyl-AMP synthase</fullName>
        <shortName evidence="13">TC-AMP synthase</shortName>
        <ecNumber evidence="3 13">2.7.7.87</ecNumber>
    </recommendedName>
    <alternativeName>
        <fullName evidence="11 13">L-threonylcarbamoyladenylate synthase</fullName>
    </alternativeName>
</protein>
<evidence type="ECO:0000313" key="17">
    <source>
        <dbReference type="Proteomes" id="UP000189941"/>
    </source>
</evidence>
<dbReference type="SUPFAM" id="SSF55821">
    <property type="entry name" value="YrdC/RibB"/>
    <property type="match status" value="1"/>
</dbReference>